<accession>A0A0C9VPS1</accession>
<organism evidence="1 2">
    <name type="scientific">Sphaerobolus stellatus (strain SS14)</name>
    <dbReference type="NCBI Taxonomy" id="990650"/>
    <lineage>
        <taxon>Eukaryota</taxon>
        <taxon>Fungi</taxon>
        <taxon>Dikarya</taxon>
        <taxon>Basidiomycota</taxon>
        <taxon>Agaricomycotina</taxon>
        <taxon>Agaricomycetes</taxon>
        <taxon>Phallomycetidae</taxon>
        <taxon>Geastrales</taxon>
        <taxon>Sphaerobolaceae</taxon>
        <taxon>Sphaerobolus</taxon>
    </lineage>
</organism>
<keyword evidence="2" id="KW-1185">Reference proteome</keyword>
<evidence type="ECO:0000313" key="2">
    <source>
        <dbReference type="Proteomes" id="UP000054279"/>
    </source>
</evidence>
<proteinExistence type="predicted"/>
<reference evidence="1 2" key="1">
    <citation type="submission" date="2014-06" db="EMBL/GenBank/DDBJ databases">
        <title>Evolutionary Origins and Diversification of the Mycorrhizal Mutualists.</title>
        <authorList>
            <consortium name="DOE Joint Genome Institute"/>
            <consortium name="Mycorrhizal Genomics Consortium"/>
            <person name="Kohler A."/>
            <person name="Kuo A."/>
            <person name="Nagy L.G."/>
            <person name="Floudas D."/>
            <person name="Copeland A."/>
            <person name="Barry K.W."/>
            <person name="Cichocki N."/>
            <person name="Veneault-Fourrey C."/>
            <person name="LaButti K."/>
            <person name="Lindquist E.A."/>
            <person name="Lipzen A."/>
            <person name="Lundell T."/>
            <person name="Morin E."/>
            <person name="Murat C."/>
            <person name="Riley R."/>
            <person name="Ohm R."/>
            <person name="Sun H."/>
            <person name="Tunlid A."/>
            <person name="Henrissat B."/>
            <person name="Grigoriev I.V."/>
            <person name="Hibbett D.S."/>
            <person name="Martin F."/>
        </authorList>
    </citation>
    <scope>NUCLEOTIDE SEQUENCE [LARGE SCALE GENOMIC DNA]</scope>
    <source>
        <strain evidence="1 2">SS14</strain>
    </source>
</reference>
<dbReference type="EMBL" id="KN837118">
    <property type="protein sequence ID" value="KIJ44192.1"/>
    <property type="molecule type" value="Genomic_DNA"/>
</dbReference>
<evidence type="ECO:0000313" key="1">
    <source>
        <dbReference type="EMBL" id="KIJ44192.1"/>
    </source>
</evidence>
<name>A0A0C9VPS1_SPHS4</name>
<protein>
    <submittedName>
        <fullName evidence="1">Uncharacterized protein</fullName>
    </submittedName>
</protein>
<gene>
    <name evidence="1" type="ORF">M422DRAFT_47311</name>
</gene>
<dbReference type="AlphaFoldDB" id="A0A0C9VPS1"/>
<dbReference type="Proteomes" id="UP000054279">
    <property type="component" value="Unassembled WGS sequence"/>
</dbReference>
<dbReference type="HOGENOM" id="CLU_2135138_0_0_1"/>
<sequence>MSQQELGLLMYSDPLNYHETLEQLAAMVASMVGNAVRIGFDPSVARFINNDEGLMASLSVTIPGRGRRSKAREYTMKNLTKDRIYQFTSIPAEALYLYVHIWWIQQMNAFPMS</sequence>